<evidence type="ECO:0000313" key="1">
    <source>
        <dbReference type="EMBL" id="MUG66952.1"/>
    </source>
</evidence>
<evidence type="ECO:0000313" key="3">
    <source>
        <dbReference type="Proteomes" id="UP000215596"/>
    </source>
</evidence>
<gene>
    <name evidence="2" type="ORF">CHH67_18085</name>
    <name evidence="1" type="ORF">GNP94_13160</name>
</gene>
<dbReference type="Proteomes" id="UP000435177">
    <property type="component" value="Unassembled WGS sequence"/>
</dbReference>
<name>A0A268EML7_9BACL</name>
<dbReference type="Proteomes" id="UP000215596">
    <property type="component" value="Unassembled WGS sequence"/>
</dbReference>
<dbReference type="Gene3D" id="3.40.30.10">
    <property type="entry name" value="Glutaredoxin"/>
    <property type="match status" value="1"/>
</dbReference>
<protein>
    <submittedName>
        <fullName evidence="2">Thioredoxin family protein</fullName>
    </submittedName>
</protein>
<accession>A0A268EML7</accession>
<organism evidence="2 3">
    <name type="scientific">Paenibacillus campinasensis</name>
    <dbReference type="NCBI Taxonomy" id="66347"/>
    <lineage>
        <taxon>Bacteria</taxon>
        <taxon>Bacillati</taxon>
        <taxon>Bacillota</taxon>
        <taxon>Bacilli</taxon>
        <taxon>Bacillales</taxon>
        <taxon>Paenibacillaceae</taxon>
        <taxon>Paenibacillus</taxon>
    </lineage>
</organism>
<dbReference type="EMBL" id="WOAA01000010">
    <property type="protein sequence ID" value="MUG66952.1"/>
    <property type="molecule type" value="Genomic_DNA"/>
</dbReference>
<dbReference type="Pfam" id="PF14595">
    <property type="entry name" value="Thioredoxin_9"/>
    <property type="match status" value="1"/>
</dbReference>
<dbReference type="SUPFAM" id="SSF52833">
    <property type="entry name" value="Thioredoxin-like"/>
    <property type="match status" value="1"/>
</dbReference>
<dbReference type="OrthoDB" id="6120799at2"/>
<sequence>MMSVNVAQYFGKGISPKQFMDGMEKNQDVFRTAFEQFTWDNPEDRAFFESLNFRDDLRVLILAADWCGDVARNVPVVFRVMETAGIEPEVFILEQHLDFMDQFLTMGGRSVPVVIVADTGGHVLGKWGPRPAHVQKYMVEFKQENPDREAPDYQDKLAATRQNILKAYGEGYEVHAVIVRELRELMSGF</sequence>
<comment type="caution">
    <text evidence="2">The sequence shown here is derived from an EMBL/GenBank/DDBJ whole genome shotgun (WGS) entry which is preliminary data.</text>
</comment>
<keyword evidence="4" id="KW-1185">Reference proteome</keyword>
<reference evidence="2 3" key="1">
    <citation type="submission" date="2017-07" db="EMBL/GenBank/DDBJ databases">
        <title>Isolation and whole genome analysis of endospore-forming bacteria from heroin.</title>
        <authorList>
            <person name="Kalinowski J."/>
            <person name="Ahrens B."/>
            <person name="Al-Dilaimi A."/>
            <person name="Winkler A."/>
            <person name="Wibberg D."/>
            <person name="Schleenbecker U."/>
            <person name="Ruckert C."/>
            <person name="Wolfel R."/>
            <person name="Grass G."/>
        </authorList>
    </citation>
    <scope>NUCLEOTIDE SEQUENCE [LARGE SCALE GENOMIC DNA]</scope>
    <source>
        <strain evidence="2 3">7537-G1</strain>
    </source>
</reference>
<evidence type="ECO:0000313" key="4">
    <source>
        <dbReference type="Proteomes" id="UP000435177"/>
    </source>
</evidence>
<dbReference type="InterPro" id="IPR036249">
    <property type="entry name" value="Thioredoxin-like_sf"/>
</dbReference>
<reference evidence="1 4" key="2">
    <citation type="submission" date="2019-11" db="EMBL/GenBank/DDBJ databases">
        <title>Draft genome sequences of five Paenibacillus species of dairy origin.</title>
        <authorList>
            <person name="Olajide A.M."/>
            <person name="Chen S."/>
            <person name="Lapointe G."/>
        </authorList>
    </citation>
    <scope>NUCLEOTIDE SEQUENCE [LARGE SCALE GENOMIC DNA]</scope>
    <source>
        <strain evidence="1 4">3CS1</strain>
    </source>
</reference>
<proteinExistence type="predicted"/>
<dbReference type="AlphaFoldDB" id="A0A268EML7"/>
<dbReference type="EMBL" id="NPBY01000058">
    <property type="protein sequence ID" value="PAD74353.1"/>
    <property type="molecule type" value="Genomic_DNA"/>
</dbReference>
<evidence type="ECO:0000313" key="2">
    <source>
        <dbReference type="EMBL" id="PAD74353.1"/>
    </source>
</evidence>